<keyword evidence="4" id="KW-0012">Acyltransferase</keyword>
<dbReference type="PANTHER" id="PTHR23028:SF53">
    <property type="entry name" value="ACYL_TRANSF_3 DOMAIN-CONTAINING PROTEIN"/>
    <property type="match status" value="1"/>
</dbReference>
<gene>
    <name evidence="4" type="ORF">GTP69_22075</name>
</gene>
<dbReference type="Pfam" id="PF01757">
    <property type="entry name" value="Acyl_transf_3"/>
    <property type="match status" value="1"/>
</dbReference>
<evidence type="ECO:0000313" key="5">
    <source>
        <dbReference type="Proteomes" id="UP000642144"/>
    </source>
</evidence>
<feature type="transmembrane region" description="Helical" evidence="1">
    <location>
        <begin position="305"/>
        <end position="324"/>
    </location>
</feature>
<name>A0ABW9W4Y5_9BURK</name>
<keyword evidence="1" id="KW-0472">Membrane</keyword>
<dbReference type="InterPro" id="IPR043968">
    <property type="entry name" value="SGNH"/>
</dbReference>
<dbReference type="InterPro" id="IPR002656">
    <property type="entry name" value="Acyl_transf_3_dom"/>
</dbReference>
<evidence type="ECO:0000313" key="4">
    <source>
        <dbReference type="EMBL" id="MYN29096.1"/>
    </source>
</evidence>
<evidence type="ECO:0000256" key="1">
    <source>
        <dbReference type="SAM" id="Phobius"/>
    </source>
</evidence>
<dbReference type="PANTHER" id="PTHR23028">
    <property type="entry name" value="ACETYLTRANSFERASE"/>
    <property type="match status" value="1"/>
</dbReference>
<keyword evidence="4" id="KW-0808">Transferase</keyword>
<feature type="domain" description="SGNH" evidence="3">
    <location>
        <begin position="395"/>
        <end position="619"/>
    </location>
</feature>
<dbReference type="RefSeq" id="WP_161056874.1">
    <property type="nucleotide sequence ID" value="NZ_WWCT01000020.1"/>
</dbReference>
<comment type="caution">
    <text evidence="4">The sequence shown here is derived from an EMBL/GenBank/DDBJ whole genome shotgun (WGS) entry which is preliminary data.</text>
</comment>
<keyword evidence="1" id="KW-1133">Transmembrane helix</keyword>
<evidence type="ECO:0000259" key="2">
    <source>
        <dbReference type="Pfam" id="PF01757"/>
    </source>
</evidence>
<evidence type="ECO:0000259" key="3">
    <source>
        <dbReference type="Pfam" id="PF19040"/>
    </source>
</evidence>
<dbReference type="Proteomes" id="UP000642144">
    <property type="component" value="Unassembled WGS sequence"/>
</dbReference>
<keyword evidence="5" id="KW-1185">Reference proteome</keyword>
<feature type="transmembrane region" description="Helical" evidence="1">
    <location>
        <begin position="281"/>
        <end position="299"/>
    </location>
</feature>
<feature type="domain" description="Acyltransferase 3" evidence="2">
    <location>
        <begin position="6"/>
        <end position="318"/>
    </location>
</feature>
<feature type="transmembrane region" description="Helical" evidence="1">
    <location>
        <begin position="141"/>
        <end position="158"/>
    </location>
</feature>
<reference evidence="4 5" key="1">
    <citation type="submission" date="2019-12" db="EMBL/GenBank/DDBJ databases">
        <title>Novel species isolated from a subtropical stream in China.</title>
        <authorList>
            <person name="Lu H."/>
        </authorList>
    </citation>
    <scope>NUCLEOTIDE SEQUENCE [LARGE SCALE GENOMIC DNA]</scope>
    <source>
        <strain evidence="4 5">CY42W</strain>
    </source>
</reference>
<accession>A0ABW9W4Y5</accession>
<protein>
    <submittedName>
        <fullName evidence="4">Acyltransferase family protein</fullName>
    </submittedName>
</protein>
<feature type="transmembrane region" description="Helical" evidence="1">
    <location>
        <begin position="30"/>
        <end position="51"/>
    </location>
</feature>
<sequence length="637" mass="69710">MNFRQDINGLRAIAVLAVIAFHFNPAWLPGGFAGVDVFFVISGYLMTSIIYRGLADNNFSVPQFYLARGRRIIPALLAPCALLLVVGWFVFLPSDYDALGKHVAASVGFVSNMVYWKESGYFAAGAHEKWLLHTWSLSVEWQFYLLYPLCLLLLKRVFGLKPLRWILLAGTVLGYVLACYASSRSPDAAFFLLPTRAWEMMAGGLALLFPLTLTPPRARVLEAVGVTMIIATYALISESALWPGYLGLLPVAGATLLICANRQTSAITSNKLMQWFGNISYSLYLWHWPVVVMLAYSGMLSELRYQLLGIATSVVCAQLSYSFIEQRVRKKTQKNWSRAWFGGAATLCGLGLAIMASHGAITPVRAVSISDRAQFVAEYALKKDNLRTTHWIDKCNVTDALTHRGNMNLDPRCVTKSGDGGVFLWGDSHAEALSYGLRQALPAGTPFYQVTASGCRPSILNDTALKGPYGAACEHANRLAIDSIAALHPAVVVLAQQKEHEKKDWEALAIKLKSIGVSQIVLVGPVPQWQPSLPAVVANRHWNESSLSIVDAALDQQIIRTNSLMKQSPARAVVTYISLIDALCKGNACEARVQPSGDLLLVDYGHLSAAGSLYVVKNFVVPQLRIPSMPAKLAHGQ</sequence>
<feature type="transmembrane region" description="Helical" evidence="1">
    <location>
        <begin position="336"/>
        <end position="356"/>
    </location>
</feature>
<dbReference type="EMBL" id="WWCT01000020">
    <property type="protein sequence ID" value="MYN29096.1"/>
    <property type="molecule type" value="Genomic_DNA"/>
</dbReference>
<organism evidence="4 5">
    <name type="scientific">Duganella levis</name>
    <dbReference type="NCBI Taxonomy" id="2692169"/>
    <lineage>
        <taxon>Bacteria</taxon>
        <taxon>Pseudomonadati</taxon>
        <taxon>Pseudomonadota</taxon>
        <taxon>Betaproteobacteria</taxon>
        <taxon>Burkholderiales</taxon>
        <taxon>Oxalobacteraceae</taxon>
        <taxon>Telluria group</taxon>
        <taxon>Duganella</taxon>
    </lineage>
</organism>
<dbReference type="GO" id="GO:0016746">
    <property type="term" value="F:acyltransferase activity"/>
    <property type="evidence" value="ECO:0007669"/>
    <property type="project" value="UniProtKB-KW"/>
</dbReference>
<proteinExistence type="predicted"/>
<feature type="transmembrane region" description="Helical" evidence="1">
    <location>
        <begin position="165"/>
        <end position="183"/>
    </location>
</feature>
<feature type="transmembrane region" description="Helical" evidence="1">
    <location>
        <begin position="195"/>
        <end position="213"/>
    </location>
</feature>
<feature type="transmembrane region" description="Helical" evidence="1">
    <location>
        <begin position="72"/>
        <end position="91"/>
    </location>
</feature>
<dbReference type="InterPro" id="IPR050879">
    <property type="entry name" value="Acyltransferase_3"/>
</dbReference>
<keyword evidence="1" id="KW-0812">Transmembrane</keyword>
<feature type="transmembrane region" description="Helical" evidence="1">
    <location>
        <begin position="7"/>
        <end position="24"/>
    </location>
</feature>
<feature type="transmembrane region" description="Helical" evidence="1">
    <location>
        <begin position="220"/>
        <end position="236"/>
    </location>
</feature>
<feature type="transmembrane region" description="Helical" evidence="1">
    <location>
        <begin position="242"/>
        <end position="260"/>
    </location>
</feature>
<dbReference type="Pfam" id="PF19040">
    <property type="entry name" value="SGNH"/>
    <property type="match status" value="1"/>
</dbReference>